<keyword evidence="3" id="KW-1185">Reference proteome</keyword>
<gene>
    <name evidence="2" type="ORF">SAMN05421665_1370</name>
</gene>
<protein>
    <submittedName>
        <fullName evidence="2">Esterase/lipase</fullName>
    </submittedName>
</protein>
<dbReference type="SUPFAM" id="SSF53474">
    <property type="entry name" value="alpha/beta-Hydrolases"/>
    <property type="match status" value="1"/>
</dbReference>
<feature type="domain" description="Serine aminopeptidase S33" evidence="1">
    <location>
        <begin position="39"/>
        <end position="249"/>
    </location>
</feature>
<sequence>MPDLVTIEATLASQEAQVPNLRAGCEKRIIWAGMPATRTRMAVLYVHGFSATGQELRPLPDLVAQALGANLHFTRLTGHGQDSDAMGQATLSDWRRDVAEAIAIAQTLGEEVIIMGCSTGCTLATLALAEGVQVKAMVHISPNFGLRHRVVQTLLDLPAARHWSEYIAGSTRRMDPISAAHAAYWTLDVPIAAVHVMADAVRAVRKADLSIIRAPALFCLNETDQVVHPDETRKVMARWGAPTRSVALIQTPQDDAMGHVMAGDVFSPGQTAPLARQITAWVQGLSAR</sequence>
<dbReference type="RefSeq" id="WP_131825006.1">
    <property type="nucleotide sequence ID" value="NZ_FTPR01000001.1"/>
</dbReference>
<evidence type="ECO:0000313" key="2">
    <source>
        <dbReference type="EMBL" id="SIT82007.1"/>
    </source>
</evidence>
<evidence type="ECO:0000313" key="3">
    <source>
        <dbReference type="Proteomes" id="UP000186997"/>
    </source>
</evidence>
<dbReference type="OrthoDB" id="5416147at2"/>
<proteinExistence type="predicted"/>
<evidence type="ECO:0000259" key="1">
    <source>
        <dbReference type="Pfam" id="PF12146"/>
    </source>
</evidence>
<dbReference type="STRING" id="287098.SAMN05421665_1370"/>
<dbReference type="InterPro" id="IPR022742">
    <property type="entry name" value="Hydrolase_4"/>
</dbReference>
<organism evidence="2 3">
    <name type="scientific">Yoonia rosea</name>
    <dbReference type="NCBI Taxonomy" id="287098"/>
    <lineage>
        <taxon>Bacteria</taxon>
        <taxon>Pseudomonadati</taxon>
        <taxon>Pseudomonadota</taxon>
        <taxon>Alphaproteobacteria</taxon>
        <taxon>Rhodobacterales</taxon>
        <taxon>Paracoccaceae</taxon>
        <taxon>Yoonia</taxon>
    </lineage>
</organism>
<dbReference type="Proteomes" id="UP000186997">
    <property type="component" value="Unassembled WGS sequence"/>
</dbReference>
<dbReference type="AlphaFoldDB" id="A0A1R3WVD2"/>
<dbReference type="Gene3D" id="3.40.50.1820">
    <property type="entry name" value="alpha/beta hydrolase"/>
    <property type="match status" value="1"/>
</dbReference>
<reference evidence="3" key="1">
    <citation type="submission" date="2017-01" db="EMBL/GenBank/DDBJ databases">
        <authorList>
            <person name="Varghese N."/>
            <person name="Submissions S."/>
        </authorList>
    </citation>
    <scope>NUCLEOTIDE SEQUENCE [LARGE SCALE GENOMIC DNA]</scope>
    <source>
        <strain evidence="3">DSM 29591</strain>
    </source>
</reference>
<dbReference type="InterPro" id="IPR029058">
    <property type="entry name" value="AB_hydrolase_fold"/>
</dbReference>
<name>A0A1R3WVD2_9RHOB</name>
<dbReference type="Pfam" id="PF12146">
    <property type="entry name" value="Hydrolase_4"/>
    <property type="match status" value="1"/>
</dbReference>
<accession>A0A1R3WVD2</accession>
<dbReference type="EMBL" id="FTPR01000001">
    <property type="protein sequence ID" value="SIT82007.1"/>
    <property type="molecule type" value="Genomic_DNA"/>
</dbReference>